<proteinExistence type="predicted"/>
<protein>
    <submittedName>
        <fullName evidence="2">Uncharacterized protein</fullName>
    </submittedName>
</protein>
<evidence type="ECO:0000256" key="1">
    <source>
        <dbReference type="SAM" id="SignalP"/>
    </source>
</evidence>
<dbReference type="AlphaFoldDB" id="A0A5B7I9K6"/>
<dbReference type="EMBL" id="VSRR010048786">
    <property type="protein sequence ID" value="MPC78576.1"/>
    <property type="molecule type" value="Genomic_DNA"/>
</dbReference>
<evidence type="ECO:0000313" key="3">
    <source>
        <dbReference type="Proteomes" id="UP000324222"/>
    </source>
</evidence>
<evidence type="ECO:0000313" key="2">
    <source>
        <dbReference type="EMBL" id="MPC78576.1"/>
    </source>
</evidence>
<accession>A0A5B7I9K6</accession>
<feature type="chain" id="PRO_5022990761" evidence="1">
    <location>
        <begin position="20"/>
        <end position="168"/>
    </location>
</feature>
<name>A0A5B7I9K6_PORTR</name>
<keyword evidence="1" id="KW-0732">Signal</keyword>
<comment type="caution">
    <text evidence="2">The sequence shown here is derived from an EMBL/GenBank/DDBJ whole genome shotgun (WGS) entry which is preliminary data.</text>
</comment>
<sequence length="168" mass="18618">MADCKYLLLVCLNSLLAGGHLTMEGISMTNHEGYRISPPGMRMEKMTKEVQTLTPSTTVKPRSSSWMDSEALSKLLVGIIRAELSQCILAIVWDLFFEGSTLIDTLSHLPNVKQVVGSGDIDRLMWGAKQCTAYIFLLVDPSSLMDQAEYAKHDAWDYSGRVSLANDN</sequence>
<feature type="signal peptide" evidence="1">
    <location>
        <begin position="1"/>
        <end position="19"/>
    </location>
</feature>
<reference evidence="2 3" key="1">
    <citation type="submission" date="2019-05" db="EMBL/GenBank/DDBJ databases">
        <title>Another draft genome of Portunus trituberculatus and its Hox gene families provides insights of decapod evolution.</title>
        <authorList>
            <person name="Jeong J.-H."/>
            <person name="Song I."/>
            <person name="Kim S."/>
            <person name="Choi T."/>
            <person name="Kim D."/>
            <person name="Ryu S."/>
            <person name="Kim W."/>
        </authorList>
    </citation>
    <scope>NUCLEOTIDE SEQUENCE [LARGE SCALE GENOMIC DNA]</scope>
    <source>
        <tissue evidence="2">Muscle</tissue>
    </source>
</reference>
<organism evidence="2 3">
    <name type="scientific">Portunus trituberculatus</name>
    <name type="common">Swimming crab</name>
    <name type="synonym">Neptunus trituberculatus</name>
    <dbReference type="NCBI Taxonomy" id="210409"/>
    <lineage>
        <taxon>Eukaryota</taxon>
        <taxon>Metazoa</taxon>
        <taxon>Ecdysozoa</taxon>
        <taxon>Arthropoda</taxon>
        <taxon>Crustacea</taxon>
        <taxon>Multicrustacea</taxon>
        <taxon>Malacostraca</taxon>
        <taxon>Eumalacostraca</taxon>
        <taxon>Eucarida</taxon>
        <taxon>Decapoda</taxon>
        <taxon>Pleocyemata</taxon>
        <taxon>Brachyura</taxon>
        <taxon>Eubrachyura</taxon>
        <taxon>Portunoidea</taxon>
        <taxon>Portunidae</taxon>
        <taxon>Portuninae</taxon>
        <taxon>Portunus</taxon>
    </lineage>
</organism>
<dbReference type="Proteomes" id="UP000324222">
    <property type="component" value="Unassembled WGS sequence"/>
</dbReference>
<gene>
    <name evidence="2" type="ORF">E2C01_073066</name>
</gene>
<keyword evidence="3" id="KW-1185">Reference proteome</keyword>